<dbReference type="EMBL" id="CAJFDH010000005">
    <property type="protein sequence ID" value="CAD5225879.1"/>
    <property type="molecule type" value="Genomic_DNA"/>
</dbReference>
<evidence type="ECO:0000256" key="1">
    <source>
        <dbReference type="ARBA" id="ARBA00005356"/>
    </source>
</evidence>
<reference evidence="2" key="1">
    <citation type="submission" date="2020-09" db="EMBL/GenBank/DDBJ databases">
        <authorList>
            <person name="Kikuchi T."/>
        </authorList>
    </citation>
    <scope>NUCLEOTIDE SEQUENCE</scope>
    <source>
        <strain evidence="2">SH1</strain>
    </source>
</reference>
<dbReference type="SUPFAM" id="SSF103196">
    <property type="entry name" value="Roadblock/LC7 domain"/>
    <property type="match status" value="1"/>
</dbReference>
<dbReference type="GO" id="GO:0032008">
    <property type="term" value="P:positive regulation of TOR signaling"/>
    <property type="evidence" value="ECO:0007669"/>
    <property type="project" value="TreeGrafter"/>
</dbReference>
<dbReference type="PANTHER" id="PTHR13378">
    <property type="entry name" value="REGULATOR COMPLEX PROTEIN LAMTOR3"/>
    <property type="match status" value="1"/>
</dbReference>
<dbReference type="InterPro" id="IPR015019">
    <property type="entry name" value="LAMTOR3"/>
</dbReference>
<organism evidence="2 3">
    <name type="scientific">Bursaphelenchus okinawaensis</name>
    <dbReference type="NCBI Taxonomy" id="465554"/>
    <lineage>
        <taxon>Eukaryota</taxon>
        <taxon>Metazoa</taxon>
        <taxon>Ecdysozoa</taxon>
        <taxon>Nematoda</taxon>
        <taxon>Chromadorea</taxon>
        <taxon>Rhabditida</taxon>
        <taxon>Tylenchina</taxon>
        <taxon>Tylenchomorpha</taxon>
        <taxon>Aphelenchoidea</taxon>
        <taxon>Aphelenchoididae</taxon>
        <taxon>Bursaphelenchus</taxon>
    </lineage>
</organism>
<accession>A0A811LCJ8</accession>
<evidence type="ECO:0000313" key="2">
    <source>
        <dbReference type="EMBL" id="CAD5225879.1"/>
    </source>
</evidence>
<dbReference type="GO" id="GO:0071230">
    <property type="term" value="P:cellular response to amino acid stimulus"/>
    <property type="evidence" value="ECO:0007669"/>
    <property type="project" value="TreeGrafter"/>
</dbReference>
<dbReference type="AlphaFoldDB" id="A0A811LCJ8"/>
<name>A0A811LCJ8_9BILA</name>
<evidence type="ECO:0000313" key="3">
    <source>
        <dbReference type="Proteomes" id="UP000614601"/>
    </source>
</evidence>
<sequence length="122" mass="13454">MRIVESLENVIKLIPEIQSILIVDRDGVPVAGAGEEGRNRPQLTAAYATALEQANRLNIGEQESWVFQYEASQLVVLHSSPFAIFIMATPNANTGLLRQLRERLQPLLKECQLTIAEAQGTA</sequence>
<dbReference type="Pfam" id="PF08923">
    <property type="entry name" value="MAPKK1_Int"/>
    <property type="match status" value="1"/>
</dbReference>
<protein>
    <recommendedName>
        <fullName evidence="4">Roadblock/LAMTOR2 domain-containing protein</fullName>
    </recommendedName>
</protein>
<gene>
    <name evidence="2" type="ORF">BOKJ2_LOCUS11798</name>
</gene>
<dbReference type="EMBL" id="CAJFCW020000005">
    <property type="protein sequence ID" value="CAG9121417.1"/>
    <property type="molecule type" value="Genomic_DNA"/>
</dbReference>
<dbReference type="Proteomes" id="UP000783686">
    <property type="component" value="Unassembled WGS sequence"/>
</dbReference>
<evidence type="ECO:0008006" key="4">
    <source>
        <dbReference type="Google" id="ProtNLM"/>
    </source>
</evidence>
<comment type="similarity">
    <text evidence="1">Belongs to the LAMTOR3 family.</text>
</comment>
<dbReference type="PANTHER" id="PTHR13378:SF1">
    <property type="entry name" value="RAGULATOR COMPLEX PROTEIN LAMTOR3"/>
    <property type="match status" value="1"/>
</dbReference>
<proteinExistence type="inferred from homology"/>
<dbReference type="SMART" id="SM01278">
    <property type="entry name" value="MAPKK1_Int"/>
    <property type="match status" value="1"/>
</dbReference>
<dbReference type="Proteomes" id="UP000614601">
    <property type="component" value="Unassembled WGS sequence"/>
</dbReference>
<dbReference type="OrthoDB" id="343907at2759"/>
<dbReference type="GO" id="GO:0071986">
    <property type="term" value="C:Ragulator complex"/>
    <property type="evidence" value="ECO:0007669"/>
    <property type="project" value="TreeGrafter"/>
</dbReference>
<dbReference type="Gene3D" id="3.30.450.30">
    <property type="entry name" value="Dynein light chain 2a, cytoplasmic"/>
    <property type="match status" value="1"/>
</dbReference>
<keyword evidence="3" id="KW-1185">Reference proteome</keyword>
<comment type="caution">
    <text evidence="2">The sequence shown here is derived from an EMBL/GenBank/DDBJ whole genome shotgun (WGS) entry which is preliminary data.</text>
</comment>